<reference evidence="1 2" key="1">
    <citation type="submission" date="2017-11" db="EMBL/GenBank/DDBJ databases">
        <title>Rhodohalobacter 15182 sp. nov., isolated from a salt lake.</title>
        <authorList>
            <person name="Han S."/>
        </authorList>
    </citation>
    <scope>NUCLEOTIDE SEQUENCE [LARGE SCALE GENOMIC DNA]</scope>
    <source>
        <strain evidence="1 2">15182</strain>
    </source>
</reference>
<organism evidence="1 2">
    <name type="scientific">Rhodohalobacter barkolensis</name>
    <dbReference type="NCBI Taxonomy" id="2053187"/>
    <lineage>
        <taxon>Bacteria</taxon>
        <taxon>Pseudomonadati</taxon>
        <taxon>Balneolota</taxon>
        <taxon>Balneolia</taxon>
        <taxon>Balneolales</taxon>
        <taxon>Balneolaceae</taxon>
        <taxon>Rhodohalobacter</taxon>
    </lineage>
</organism>
<accession>A0A2N0VIW0</accession>
<proteinExistence type="predicted"/>
<evidence type="ECO:0000313" key="1">
    <source>
        <dbReference type="EMBL" id="PKD44119.1"/>
    </source>
</evidence>
<protein>
    <submittedName>
        <fullName evidence="1">Uncharacterized protein</fullName>
    </submittedName>
</protein>
<dbReference type="Proteomes" id="UP000233398">
    <property type="component" value="Unassembled WGS sequence"/>
</dbReference>
<comment type="caution">
    <text evidence="1">The sequence shown here is derived from an EMBL/GenBank/DDBJ whole genome shotgun (WGS) entry which is preliminary data.</text>
</comment>
<sequence>MNVTTAPESDSDIEISKMIDDYIDGNLSVDEIENIWVFFIQNPGWYSYFETALTLRSIREDLAQNKY</sequence>
<dbReference type="AlphaFoldDB" id="A0A2N0VIW0"/>
<evidence type="ECO:0000313" key="2">
    <source>
        <dbReference type="Proteomes" id="UP000233398"/>
    </source>
</evidence>
<gene>
    <name evidence="1" type="ORF">CWD77_01210</name>
</gene>
<keyword evidence="2" id="KW-1185">Reference proteome</keyword>
<dbReference type="EMBL" id="PISP01000001">
    <property type="protein sequence ID" value="PKD44119.1"/>
    <property type="molecule type" value="Genomic_DNA"/>
</dbReference>
<name>A0A2N0VIW0_9BACT</name>